<name>A0A7R8CNM8_LEPSM</name>
<evidence type="ECO:0000313" key="1">
    <source>
        <dbReference type="EMBL" id="CAF2876655.1"/>
    </source>
</evidence>
<dbReference type="AlphaFoldDB" id="A0A7R8CNM8"/>
<sequence>MELVEDKGKLPKMRKSEMDIVIKKHIELCGCKVSTFNFESCRSTGTDDDTVEPGMTQLVSKYMAWPIRSGSLYMDHFSSHSARNTKEFIIARSIKLIFYSAIHLLTCRSGLIFVPQGQRDPIWDFICWQYCQDKVGGGCKTITIYDYGTALEK</sequence>
<proteinExistence type="predicted"/>
<gene>
    <name evidence="1" type="ORF">LSAA_6646</name>
</gene>
<accession>A0A7R8CNM8</accession>
<evidence type="ECO:0000313" key="2">
    <source>
        <dbReference type="Proteomes" id="UP000675881"/>
    </source>
</evidence>
<reference evidence="1" key="1">
    <citation type="submission" date="2021-02" db="EMBL/GenBank/DDBJ databases">
        <authorList>
            <person name="Bekaert M."/>
        </authorList>
    </citation>
    <scope>NUCLEOTIDE SEQUENCE</scope>
    <source>
        <strain evidence="1">IoA-00</strain>
    </source>
</reference>
<dbReference type="Proteomes" id="UP000675881">
    <property type="component" value="Chromosome 2"/>
</dbReference>
<keyword evidence="2" id="KW-1185">Reference proteome</keyword>
<dbReference type="EMBL" id="HG994581">
    <property type="protein sequence ID" value="CAF2876655.1"/>
    <property type="molecule type" value="Genomic_DNA"/>
</dbReference>
<protein>
    <submittedName>
        <fullName evidence="1">(salmon louse) hypothetical protein</fullName>
    </submittedName>
</protein>
<organism evidence="1 2">
    <name type="scientific">Lepeophtheirus salmonis</name>
    <name type="common">Salmon louse</name>
    <name type="synonym">Caligus salmonis</name>
    <dbReference type="NCBI Taxonomy" id="72036"/>
    <lineage>
        <taxon>Eukaryota</taxon>
        <taxon>Metazoa</taxon>
        <taxon>Ecdysozoa</taxon>
        <taxon>Arthropoda</taxon>
        <taxon>Crustacea</taxon>
        <taxon>Multicrustacea</taxon>
        <taxon>Hexanauplia</taxon>
        <taxon>Copepoda</taxon>
        <taxon>Siphonostomatoida</taxon>
        <taxon>Caligidae</taxon>
        <taxon>Lepeophtheirus</taxon>
    </lineage>
</organism>